<dbReference type="EMBL" id="MHLW01000019">
    <property type="protein sequence ID" value="OGZ18032.1"/>
    <property type="molecule type" value="Genomic_DNA"/>
</dbReference>
<dbReference type="Gene3D" id="3.40.1180.10">
    <property type="entry name" value="Decaprenyl diphosphate synthase-like"/>
    <property type="match status" value="1"/>
</dbReference>
<feature type="binding site" evidence="2">
    <location>
        <begin position="16"/>
        <end position="19"/>
    </location>
    <ligand>
        <name>substrate</name>
    </ligand>
</feature>
<dbReference type="InterPro" id="IPR018520">
    <property type="entry name" value="UPP_synth-like_CS"/>
</dbReference>
<feature type="binding site" evidence="2">
    <location>
        <begin position="60"/>
        <end position="62"/>
    </location>
    <ligand>
        <name>substrate</name>
    </ligand>
</feature>
<dbReference type="Proteomes" id="UP000178893">
    <property type="component" value="Unassembled WGS sequence"/>
</dbReference>
<feature type="binding site" evidence="2">
    <location>
        <position position="64"/>
    </location>
    <ligand>
        <name>substrate</name>
    </ligand>
</feature>
<comment type="caution">
    <text evidence="3">The sequence shown here is derived from an EMBL/GenBank/DDBJ whole genome shotgun (WGS) entry which is preliminary data.</text>
</comment>
<keyword evidence="1 2" id="KW-0808">Transferase</keyword>
<name>A0A1G2DXB4_9BACT</name>
<feature type="active site" description="Proton acceptor" evidence="2">
    <location>
        <position position="63"/>
    </location>
</feature>
<comment type="cofactor">
    <cofactor evidence="2">
        <name>Mg(2+)</name>
        <dbReference type="ChEBI" id="CHEBI:18420"/>
    </cofactor>
    <text evidence="2">Binds 2 magnesium ions per subunit.</text>
</comment>
<keyword evidence="2" id="KW-0460">Magnesium</keyword>
<evidence type="ECO:0000313" key="3">
    <source>
        <dbReference type="EMBL" id="OGZ18032.1"/>
    </source>
</evidence>
<comment type="caution">
    <text evidence="2">Lacks conserved residue(s) required for the propagation of feature annotation.</text>
</comment>
<keyword evidence="2" id="KW-0479">Metal-binding</keyword>
<dbReference type="PROSITE" id="PS01066">
    <property type="entry name" value="UPP_SYNTHASE"/>
    <property type="match status" value="1"/>
</dbReference>
<feature type="binding site" evidence="2">
    <location>
        <position position="20"/>
    </location>
    <ligand>
        <name>substrate</name>
    </ligand>
</feature>
<dbReference type="SUPFAM" id="SSF64005">
    <property type="entry name" value="Undecaprenyl diphosphate synthase"/>
    <property type="match status" value="1"/>
</dbReference>
<feature type="binding site" evidence="2">
    <location>
        <position position="32"/>
    </location>
    <ligand>
        <name>substrate</name>
    </ligand>
</feature>
<dbReference type="GO" id="GO:0000287">
    <property type="term" value="F:magnesium ion binding"/>
    <property type="evidence" value="ECO:0007669"/>
    <property type="project" value="UniProtKB-UniRule"/>
</dbReference>
<organism evidence="3 4">
    <name type="scientific">Candidatus Nealsonbacteria bacterium RBG_13_37_56</name>
    <dbReference type="NCBI Taxonomy" id="1801661"/>
    <lineage>
        <taxon>Bacteria</taxon>
        <taxon>Candidatus Nealsoniibacteriota</taxon>
    </lineage>
</organism>
<dbReference type="FunFam" id="3.40.1180.10:FF:000001">
    <property type="entry name" value="(2E,6E)-farnesyl-diphosphate-specific ditrans,polycis-undecaprenyl-diphosphate synthase"/>
    <property type="match status" value="1"/>
</dbReference>
<comment type="similarity">
    <text evidence="2">Belongs to the UPP synthase family.</text>
</comment>
<protein>
    <recommendedName>
        <fullName evidence="2">Isoprenyl transferase</fullName>
        <ecNumber evidence="2">2.5.1.-</ecNumber>
    </recommendedName>
</protein>
<dbReference type="InterPro" id="IPR001441">
    <property type="entry name" value="UPP_synth-like"/>
</dbReference>
<gene>
    <name evidence="3" type="ORF">A2V72_01225</name>
</gene>
<feature type="binding site" evidence="2">
    <location>
        <position position="180"/>
    </location>
    <ligand>
        <name>substrate</name>
    </ligand>
</feature>
<dbReference type="Pfam" id="PF01255">
    <property type="entry name" value="Prenyltransf"/>
    <property type="match status" value="1"/>
</dbReference>
<dbReference type="EC" id="2.5.1.-" evidence="2"/>
<evidence type="ECO:0000256" key="2">
    <source>
        <dbReference type="HAMAP-Rule" id="MF_01139"/>
    </source>
</evidence>
<dbReference type="GO" id="GO:0016094">
    <property type="term" value="P:polyprenol biosynthetic process"/>
    <property type="evidence" value="ECO:0007669"/>
    <property type="project" value="TreeGrafter"/>
</dbReference>
<feature type="binding site" evidence="2">
    <location>
        <position position="199"/>
    </location>
    <ligand>
        <name>Mg(2+)</name>
        <dbReference type="ChEBI" id="CHEBI:18420"/>
    </ligand>
</feature>
<evidence type="ECO:0000256" key="1">
    <source>
        <dbReference type="ARBA" id="ARBA00022679"/>
    </source>
</evidence>
<feature type="binding site" evidence="2">
    <location>
        <begin position="186"/>
        <end position="188"/>
    </location>
    <ligand>
        <name>substrate</name>
    </ligand>
</feature>
<accession>A0A1G2DXB4</accession>
<dbReference type="PANTHER" id="PTHR10291:SF0">
    <property type="entry name" value="DEHYDRODOLICHYL DIPHOSPHATE SYNTHASE 2"/>
    <property type="match status" value="1"/>
</dbReference>
<feature type="active site" evidence="2">
    <location>
        <position position="15"/>
    </location>
</feature>
<dbReference type="InterPro" id="IPR036424">
    <property type="entry name" value="UPP_synth-like_sf"/>
</dbReference>
<sequence length="231" mass="27182">MPITKIPNHLGIIIDGNRRWAKEKGLSSFHGHKKGLDNVEKIMDYCVKKGVKILTLYVFSVENWNRSKKEINYLMRLFVNNLTKKNIKKFNDKGIRFQTIGQKEKLPKLLQEKIKEIEKATKNNKKSILNLAISYGGRPEIIQAIKNIIKKKIPINKINEEIINQNLWTVGLAYPDFIIRTGGEIRLSNFLTWQSAYSELYFTKKYWPEFTEKDLDKALEEYNKRERRFGC</sequence>
<reference evidence="3 4" key="1">
    <citation type="journal article" date="2016" name="Nat. Commun.">
        <title>Thousands of microbial genomes shed light on interconnected biogeochemical processes in an aquifer system.</title>
        <authorList>
            <person name="Anantharaman K."/>
            <person name="Brown C.T."/>
            <person name="Hug L.A."/>
            <person name="Sharon I."/>
            <person name="Castelle C.J."/>
            <person name="Probst A.J."/>
            <person name="Thomas B.C."/>
            <person name="Singh A."/>
            <person name="Wilkins M.J."/>
            <person name="Karaoz U."/>
            <person name="Brodie E.L."/>
            <person name="Williams K.H."/>
            <person name="Hubbard S.S."/>
            <person name="Banfield J.F."/>
        </authorList>
    </citation>
    <scope>NUCLEOTIDE SEQUENCE [LARGE SCALE GENOMIC DNA]</scope>
</reference>
<feature type="binding site" evidence="2">
    <location>
        <position position="66"/>
    </location>
    <ligand>
        <name>substrate</name>
    </ligand>
</feature>
<feature type="binding site" evidence="2">
    <location>
        <position position="15"/>
    </location>
    <ligand>
        <name>Mg(2+)</name>
        <dbReference type="ChEBI" id="CHEBI:18420"/>
    </ligand>
</feature>
<dbReference type="PANTHER" id="PTHR10291">
    <property type="entry name" value="DEHYDRODOLICHYL DIPHOSPHATE SYNTHASE FAMILY MEMBER"/>
    <property type="match status" value="1"/>
</dbReference>
<dbReference type="HAMAP" id="MF_01139">
    <property type="entry name" value="ISPT"/>
    <property type="match status" value="1"/>
</dbReference>
<evidence type="ECO:0000313" key="4">
    <source>
        <dbReference type="Proteomes" id="UP000178893"/>
    </source>
</evidence>
<dbReference type="AlphaFoldDB" id="A0A1G2DXB4"/>
<comment type="function">
    <text evidence="2">Catalyzes the condensation of isopentenyl diphosphate (IPP) with allylic pyrophosphates generating different type of terpenoids.</text>
</comment>
<dbReference type="GO" id="GO:0045547">
    <property type="term" value="F:ditrans,polycis-polyprenyl diphosphate synthase [(2E,6E)-farnesyl diphosphate specific] activity"/>
    <property type="evidence" value="ECO:0007669"/>
    <property type="project" value="TreeGrafter"/>
</dbReference>
<comment type="subunit">
    <text evidence="2">Homodimer.</text>
</comment>
<dbReference type="NCBIfam" id="TIGR00055">
    <property type="entry name" value="uppS"/>
    <property type="match status" value="1"/>
</dbReference>
<dbReference type="CDD" id="cd00475">
    <property type="entry name" value="Cis_IPPS"/>
    <property type="match status" value="1"/>
</dbReference>
<proteinExistence type="inferred from homology"/>